<dbReference type="PANTHER" id="PTHR33572">
    <property type="entry name" value="SPORE DEVELOPMENT REGULATOR VOSA"/>
    <property type="match status" value="1"/>
</dbReference>
<dbReference type="InterPro" id="IPR038491">
    <property type="entry name" value="Velvet_dom_sf"/>
</dbReference>
<keyword evidence="2" id="KW-0805">Transcription regulation</keyword>
<gene>
    <name evidence="7" type="ORF">INT45_003870</name>
</gene>
<protein>
    <recommendedName>
        <fullName evidence="6">Velvet domain-containing protein</fullName>
    </recommendedName>
</protein>
<dbReference type="AlphaFoldDB" id="A0A8H7SCR6"/>
<feature type="region of interest" description="Disordered" evidence="5">
    <location>
        <begin position="296"/>
        <end position="323"/>
    </location>
</feature>
<dbReference type="Gene3D" id="2.60.40.3960">
    <property type="entry name" value="Velvet domain"/>
    <property type="match status" value="1"/>
</dbReference>
<keyword evidence="8" id="KW-1185">Reference proteome</keyword>
<keyword evidence="3" id="KW-0804">Transcription</keyword>
<dbReference type="InterPro" id="IPR021740">
    <property type="entry name" value="Velvet"/>
</dbReference>
<comment type="caution">
    <text evidence="7">The sequence shown here is derived from an EMBL/GenBank/DDBJ whole genome shotgun (WGS) entry which is preliminary data.</text>
</comment>
<evidence type="ECO:0000256" key="4">
    <source>
        <dbReference type="ARBA" id="ARBA00023242"/>
    </source>
</evidence>
<dbReference type="InterPro" id="IPR037525">
    <property type="entry name" value="Velvet_dom"/>
</dbReference>
<accession>A0A8H7SCR6</accession>
<dbReference type="OrthoDB" id="5599552at2759"/>
<sequence length="407" mass="45700">MSRSSNAHNYDYISTCSFSTAHPQYLKLIIVSSIFSQFSLAIRQQPIQTRTSTNSERDRRAIDPPPIVQISLNNATPNETLEFLQNPYYFMCANLAHPTDNDEIYTPNHNALSGQTVSSMYKLKDIDNNDCGFFVLGDLSVKVEGQFRLKLTLFEITLNGAVSLKSIFTDAFTVYSAKSFPGVLDSTFLSRSFSDQGARIRIRKEHRNQITAARKRKLSISNDEHHNRPTPTPSLPAAAPKMPTLIHAPIILQQQDNASARIYAVGPTDAYISYQRIRNTPSPADRRASLNSIETESTCLSDDRHTSSISSTPVSPPHQSYDKSVEFPRPTCIIRECTTPSYSTIPSPPWTRQPLYSHNKHMIRLPPLSQLICPENNQYVQNGNGGEQVDAAVAMMQLSQHTHQRTW</sequence>
<dbReference type="Proteomes" id="UP000646827">
    <property type="component" value="Unassembled WGS sequence"/>
</dbReference>
<feature type="region of interest" description="Disordered" evidence="5">
    <location>
        <begin position="211"/>
        <end position="237"/>
    </location>
</feature>
<evidence type="ECO:0000256" key="3">
    <source>
        <dbReference type="ARBA" id="ARBA00023163"/>
    </source>
</evidence>
<dbReference type="Pfam" id="PF11754">
    <property type="entry name" value="Velvet"/>
    <property type="match status" value="2"/>
</dbReference>
<name>A0A8H7SCR6_9FUNG</name>
<evidence type="ECO:0000256" key="2">
    <source>
        <dbReference type="ARBA" id="ARBA00023015"/>
    </source>
</evidence>
<keyword evidence="4" id="KW-0539">Nucleus</keyword>
<evidence type="ECO:0000259" key="6">
    <source>
        <dbReference type="PROSITE" id="PS51821"/>
    </source>
</evidence>
<evidence type="ECO:0000313" key="7">
    <source>
        <dbReference type="EMBL" id="KAG2227140.1"/>
    </source>
</evidence>
<feature type="domain" description="Velvet" evidence="6">
    <location>
        <begin position="32"/>
        <end position="203"/>
    </location>
</feature>
<evidence type="ECO:0000313" key="8">
    <source>
        <dbReference type="Proteomes" id="UP000646827"/>
    </source>
</evidence>
<dbReference type="PROSITE" id="PS51821">
    <property type="entry name" value="VELVET"/>
    <property type="match status" value="1"/>
</dbReference>
<comment type="subcellular location">
    <subcellularLocation>
        <location evidence="1">Nucleus</location>
    </subcellularLocation>
</comment>
<dbReference type="EMBL" id="JAEPRB010000010">
    <property type="protein sequence ID" value="KAG2227140.1"/>
    <property type="molecule type" value="Genomic_DNA"/>
</dbReference>
<evidence type="ECO:0000256" key="1">
    <source>
        <dbReference type="ARBA" id="ARBA00004123"/>
    </source>
</evidence>
<proteinExistence type="predicted"/>
<reference evidence="7 8" key="1">
    <citation type="submission" date="2020-12" db="EMBL/GenBank/DDBJ databases">
        <title>Metabolic potential, ecology and presence of endohyphal bacteria is reflected in genomic diversity of Mucoromycotina.</title>
        <authorList>
            <person name="Muszewska A."/>
            <person name="Okrasinska A."/>
            <person name="Steczkiewicz K."/>
            <person name="Drgas O."/>
            <person name="Orlowska M."/>
            <person name="Perlinska-Lenart U."/>
            <person name="Aleksandrzak-Piekarczyk T."/>
            <person name="Szatraj K."/>
            <person name="Zielenkiewicz U."/>
            <person name="Pilsyk S."/>
            <person name="Malc E."/>
            <person name="Mieczkowski P."/>
            <person name="Kruszewska J.S."/>
            <person name="Biernat P."/>
            <person name="Pawlowska J."/>
        </authorList>
    </citation>
    <scope>NUCLEOTIDE SEQUENCE [LARGE SCALE GENOMIC DNA]</scope>
    <source>
        <strain evidence="7 8">CBS 142.35</strain>
    </source>
</reference>
<dbReference type="PANTHER" id="PTHR33572:SF18">
    <property type="entry name" value="SPORE DEVELOPMENT REGULATOR VOSA"/>
    <property type="match status" value="1"/>
</dbReference>
<evidence type="ECO:0000256" key="5">
    <source>
        <dbReference type="SAM" id="MobiDB-lite"/>
    </source>
</evidence>
<dbReference type="GO" id="GO:0005634">
    <property type="term" value="C:nucleus"/>
    <property type="evidence" value="ECO:0007669"/>
    <property type="project" value="UniProtKB-SubCell"/>
</dbReference>
<organism evidence="7 8">
    <name type="scientific">Circinella minor</name>
    <dbReference type="NCBI Taxonomy" id="1195481"/>
    <lineage>
        <taxon>Eukaryota</taxon>
        <taxon>Fungi</taxon>
        <taxon>Fungi incertae sedis</taxon>
        <taxon>Mucoromycota</taxon>
        <taxon>Mucoromycotina</taxon>
        <taxon>Mucoromycetes</taxon>
        <taxon>Mucorales</taxon>
        <taxon>Lichtheimiaceae</taxon>
        <taxon>Circinella</taxon>
    </lineage>
</organism>